<dbReference type="GO" id="GO:0009653">
    <property type="term" value="P:anatomical structure morphogenesis"/>
    <property type="evidence" value="ECO:0007669"/>
    <property type="project" value="TreeGrafter"/>
</dbReference>
<gene>
    <name evidence="2" type="ORF">ANCCAN_01518</name>
</gene>
<accession>A0A368H7D6</accession>
<sequence>MPGRALECAALNHHPAPDGFAHQCDVFQPHQLQNVDGYVHLIELKRINECIYTLFKATRRCGGEYAFTYLSDRYMDSRDVIRVTKKNSLEECLVECLDEKSIPCRSISFNRTDGGCHVSADSQLTKPQAIRLNNNPNFRIDYYENNCYNREYFI</sequence>
<keyword evidence="3" id="KW-1185">Reference proteome</keyword>
<dbReference type="SUPFAM" id="SSF57414">
    <property type="entry name" value="Hairpin loop containing domain-like"/>
    <property type="match status" value="1"/>
</dbReference>
<organism evidence="2 3">
    <name type="scientific">Ancylostoma caninum</name>
    <name type="common">Dog hookworm</name>
    <dbReference type="NCBI Taxonomy" id="29170"/>
    <lineage>
        <taxon>Eukaryota</taxon>
        <taxon>Metazoa</taxon>
        <taxon>Ecdysozoa</taxon>
        <taxon>Nematoda</taxon>
        <taxon>Chromadorea</taxon>
        <taxon>Rhabditida</taxon>
        <taxon>Rhabditina</taxon>
        <taxon>Rhabditomorpha</taxon>
        <taxon>Strongyloidea</taxon>
        <taxon>Ancylostomatidae</taxon>
        <taxon>Ancylostomatinae</taxon>
        <taxon>Ancylostoma</taxon>
    </lineage>
</organism>
<reference evidence="2 3" key="1">
    <citation type="submission" date="2014-10" db="EMBL/GenBank/DDBJ databases">
        <title>Draft genome of the hookworm Ancylostoma caninum.</title>
        <authorList>
            <person name="Mitreva M."/>
        </authorList>
    </citation>
    <scope>NUCLEOTIDE SEQUENCE [LARGE SCALE GENOMIC DNA]</scope>
    <source>
        <strain evidence="2 3">Baltimore</strain>
    </source>
</reference>
<dbReference type="InterPro" id="IPR003609">
    <property type="entry name" value="Pan_app"/>
</dbReference>
<dbReference type="Gene3D" id="3.50.4.10">
    <property type="entry name" value="Hepatocyte Growth Factor"/>
    <property type="match status" value="1"/>
</dbReference>
<dbReference type="CDD" id="cd01099">
    <property type="entry name" value="PAN_AP_HGF"/>
    <property type="match status" value="1"/>
</dbReference>
<dbReference type="SMART" id="SM00473">
    <property type="entry name" value="PAN_AP"/>
    <property type="match status" value="1"/>
</dbReference>
<protein>
    <submittedName>
        <fullName evidence="2">PAN domain protein</fullName>
    </submittedName>
</protein>
<proteinExistence type="predicted"/>
<name>A0A368H7D6_ANCCA</name>
<dbReference type="PANTHER" id="PTHR47327">
    <property type="entry name" value="FI18240P1-RELATED"/>
    <property type="match status" value="1"/>
</dbReference>
<dbReference type="Proteomes" id="UP000252519">
    <property type="component" value="Unassembled WGS sequence"/>
</dbReference>
<evidence type="ECO:0000259" key="1">
    <source>
        <dbReference type="PROSITE" id="PS50948"/>
    </source>
</evidence>
<dbReference type="PANTHER" id="PTHR47327:SF6">
    <property type="entry name" value="PROTEIN LET-653"/>
    <property type="match status" value="1"/>
</dbReference>
<dbReference type="EMBL" id="JOJR01000007">
    <property type="protein sequence ID" value="RCN52474.1"/>
    <property type="molecule type" value="Genomic_DNA"/>
</dbReference>
<dbReference type="PROSITE" id="PS50948">
    <property type="entry name" value="PAN"/>
    <property type="match status" value="1"/>
</dbReference>
<dbReference type="AlphaFoldDB" id="A0A368H7D6"/>
<evidence type="ECO:0000313" key="2">
    <source>
        <dbReference type="EMBL" id="RCN52474.1"/>
    </source>
</evidence>
<feature type="domain" description="Apple" evidence="1">
    <location>
        <begin position="61"/>
        <end position="147"/>
    </location>
</feature>
<evidence type="ECO:0000313" key="3">
    <source>
        <dbReference type="Proteomes" id="UP000252519"/>
    </source>
</evidence>
<dbReference type="InterPro" id="IPR052774">
    <property type="entry name" value="Celegans_DevNeuronal_Protein"/>
</dbReference>
<comment type="caution">
    <text evidence="2">The sequence shown here is derived from an EMBL/GenBank/DDBJ whole genome shotgun (WGS) entry which is preliminary data.</text>
</comment>
<dbReference type="STRING" id="29170.A0A368H7D6"/>
<dbReference type="Pfam" id="PF00024">
    <property type="entry name" value="PAN_1"/>
    <property type="match status" value="1"/>
</dbReference>
<dbReference type="OrthoDB" id="5775605at2759"/>